<evidence type="ECO:0000256" key="6">
    <source>
        <dbReference type="ARBA" id="ARBA00023004"/>
    </source>
</evidence>
<keyword evidence="6 9" id="KW-0408">Iron</keyword>
<dbReference type="InterPro" id="IPR003698">
    <property type="entry name" value="Lipoyl_synth"/>
</dbReference>
<feature type="binding site" evidence="9">
    <location>
        <position position="55"/>
    </location>
    <ligand>
        <name>[4Fe-4S] cluster</name>
        <dbReference type="ChEBI" id="CHEBI:49883"/>
        <label>1</label>
    </ligand>
</feature>
<comment type="cofactor">
    <cofactor evidence="9">
        <name>[4Fe-4S] cluster</name>
        <dbReference type="ChEBI" id="CHEBI:49883"/>
    </cofactor>
    <text evidence="9">Binds 2 [4Fe-4S] clusters per subunit. One cluster is coordinated with 3 cysteines and an exchangeable S-adenosyl-L-methionine.</text>
</comment>
<feature type="binding site" evidence="9">
    <location>
        <position position="50"/>
    </location>
    <ligand>
        <name>[4Fe-4S] cluster</name>
        <dbReference type="ChEBI" id="CHEBI:49883"/>
        <label>1</label>
    </ligand>
</feature>
<comment type="caution">
    <text evidence="11">The sequence shown here is derived from an EMBL/GenBank/DDBJ whole genome shotgun (WGS) entry which is preliminary data.</text>
</comment>
<keyword evidence="4 9" id="KW-0949">S-adenosyl-L-methionine</keyword>
<feature type="binding site" evidence="9">
    <location>
        <position position="295"/>
    </location>
    <ligand>
        <name>[4Fe-4S] cluster</name>
        <dbReference type="ChEBI" id="CHEBI:49883"/>
        <label>1</label>
    </ligand>
</feature>
<dbReference type="InterPro" id="IPR031691">
    <property type="entry name" value="LIAS_N"/>
</dbReference>
<dbReference type="GO" id="GO:0016992">
    <property type="term" value="F:lipoate synthase activity"/>
    <property type="evidence" value="ECO:0007669"/>
    <property type="project" value="UniProtKB-UniRule"/>
</dbReference>
<dbReference type="PANTHER" id="PTHR10949">
    <property type="entry name" value="LIPOYL SYNTHASE"/>
    <property type="match status" value="1"/>
</dbReference>
<dbReference type="PANTHER" id="PTHR10949:SF0">
    <property type="entry name" value="LIPOYL SYNTHASE, MITOCHONDRIAL"/>
    <property type="match status" value="1"/>
</dbReference>
<evidence type="ECO:0000256" key="2">
    <source>
        <dbReference type="ARBA" id="ARBA00022485"/>
    </source>
</evidence>
<dbReference type="UniPathway" id="UPA00538">
    <property type="reaction ID" value="UER00593"/>
</dbReference>
<protein>
    <recommendedName>
        <fullName evidence="9">Lipoyl synthase, mitochondrial</fullName>
        <ecNumber evidence="9">2.8.1.8</ecNumber>
    </recommendedName>
    <alternativeName>
        <fullName evidence="9">Lipoate synthase</fullName>
        <shortName evidence="9">LS</shortName>
        <shortName evidence="9">Lip-syn</shortName>
    </alternativeName>
    <alternativeName>
        <fullName evidence="9">Lipoic acid synthase</fullName>
    </alternativeName>
</protein>
<dbReference type="GO" id="GO:0051539">
    <property type="term" value="F:4 iron, 4 sulfur cluster binding"/>
    <property type="evidence" value="ECO:0007669"/>
    <property type="project" value="UniProtKB-UniRule"/>
</dbReference>
<evidence type="ECO:0000256" key="9">
    <source>
        <dbReference type="HAMAP-Rule" id="MF_03123"/>
    </source>
</evidence>
<keyword evidence="2 9" id="KW-0004">4Fe-4S</keyword>
<evidence type="ECO:0000259" key="10">
    <source>
        <dbReference type="PROSITE" id="PS51918"/>
    </source>
</evidence>
<dbReference type="HAMAP" id="MF_00206">
    <property type="entry name" value="Lipoyl_synth"/>
    <property type="match status" value="1"/>
</dbReference>
<dbReference type="Pfam" id="PF04055">
    <property type="entry name" value="Radical_SAM"/>
    <property type="match status" value="1"/>
</dbReference>
<dbReference type="SFLD" id="SFLDS00029">
    <property type="entry name" value="Radical_SAM"/>
    <property type="match status" value="1"/>
</dbReference>
<dbReference type="NCBIfam" id="TIGR00510">
    <property type="entry name" value="lipA"/>
    <property type="match status" value="1"/>
</dbReference>
<dbReference type="InterPro" id="IPR007197">
    <property type="entry name" value="rSAM"/>
</dbReference>
<dbReference type="NCBIfam" id="NF004019">
    <property type="entry name" value="PRK05481.1"/>
    <property type="match status" value="1"/>
</dbReference>
<comment type="pathway">
    <text evidence="9">Protein modification; protein lipoylation via endogenous pathway; protein N(6)-(lipoyl)lysine from octanoyl-[acyl-carrier-protein]: step 2/2.</text>
</comment>
<name>A0A177BEQ4_9BILA</name>
<sequence>METGIFYIIFNLIPTRLNLPPWLKTKTTILNPKVTEMKSKLKKLKLNTVCQEARCPNIDTCWGAEDGLSTATIMLMGQTCTRACRFCSVNTSKTPPPLDECEIENTAFAIKSWGVDYIVITSVDRDDLKDGGSVHISKTINKIKKYSPFIRVECLSPDFGGNETNLKNVASSNLDVFAHNIETVKNLTKFVRDPRASYIQSMIVLKNVKLFNPKLITKSSIMLGLGETDQQIYETLHDLRKCGVDCVTLGQYMQPSKRHLKVKEYVTPEKFNYWERIGNEMGFLYTASGPLVRSSYRAGEFFIKNILHKRNKS</sequence>
<reference evidence="11 12" key="1">
    <citation type="submission" date="2016-04" db="EMBL/GenBank/DDBJ databases">
        <title>The genome of Intoshia linei affirms orthonectids as highly simplified spiralians.</title>
        <authorList>
            <person name="Mikhailov K.V."/>
            <person name="Slusarev G.S."/>
            <person name="Nikitin M.A."/>
            <person name="Logacheva M.D."/>
            <person name="Penin A."/>
            <person name="Aleoshin V."/>
            <person name="Panchin Y.V."/>
        </authorList>
    </citation>
    <scope>NUCLEOTIDE SEQUENCE [LARGE SCALE GENOMIC DNA]</scope>
    <source>
        <strain evidence="11">Intl2013</strain>
        <tissue evidence="11">Whole animal</tissue>
    </source>
</reference>
<dbReference type="InterPro" id="IPR006638">
    <property type="entry name" value="Elp3/MiaA/NifB-like_rSAM"/>
</dbReference>
<dbReference type="SFLD" id="SFLDG01058">
    <property type="entry name" value="lipoyl_synthase_like"/>
    <property type="match status" value="1"/>
</dbReference>
<dbReference type="PIRSF" id="PIRSF005963">
    <property type="entry name" value="Lipoyl_synth"/>
    <property type="match status" value="1"/>
</dbReference>
<evidence type="ECO:0000256" key="4">
    <source>
        <dbReference type="ARBA" id="ARBA00022691"/>
    </source>
</evidence>
<evidence type="ECO:0000313" key="12">
    <source>
        <dbReference type="Proteomes" id="UP000078046"/>
    </source>
</evidence>
<organism evidence="11 12">
    <name type="scientific">Intoshia linei</name>
    <dbReference type="NCBI Taxonomy" id="1819745"/>
    <lineage>
        <taxon>Eukaryota</taxon>
        <taxon>Metazoa</taxon>
        <taxon>Spiralia</taxon>
        <taxon>Lophotrochozoa</taxon>
        <taxon>Mesozoa</taxon>
        <taxon>Orthonectida</taxon>
        <taxon>Rhopaluridae</taxon>
        <taxon>Intoshia</taxon>
    </lineage>
</organism>
<evidence type="ECO:0000256" key="7">
    <source>
        <dbReference type="ARBA" id="ARBA00023014"/>
    </source>
</evidence>
<comment type="function">
    <text evidence="9">Catalyzes the radical-mediated insertion of two sulfur atoms into the C-6 and C-8 positions of the octanoyl moiety bound to the lipoyl domains of lipoate-dependent enzymes, thereby converting the octanoylated domains into lipoylated derivatives.</text>
</comment>
<dbReference type="GO" id="GO:0009249">
    <property type="term" value="P:protein lipoylation"/>
    <property type="evidence" value="ECO:0007669"/>
    <property type="project" value="UniProtKB-UniRule"/>
</dbReference>
<keyword evidence="12" id="KW-1185">Reference proteome</keyword>
<gene>
    <name evidence="11" type="ORF">A3Q56_00152</name>
</gene>
<feature type="domain" description="Radical SAM core" evidence="10">
    <location>
        <begin position="65"/>
        <end position="284"/>
    </location>
</feature>
<evidence type="ECO:0000313" key="11">
    <source>
        <dbReference type="EMBL" id="OAF72061.1"/>
    </source>
</evidence>
<dbReference type="Pfam" id="PF16881">
    <property type="entry name" value="LIAS_N"/>
    <property type="match status" value="1"/>
</dbReference>
<dbReference type="SMART" id="SM00729">
    <property type="entry name" value="Elp3"/>
    <property type="match status" value="1"/>
</dbReference>
<evidence type="ECO:0000256" key="8">
    <source>
        <dbReference type="ARBA" id="ARBA00047326"/>
    </source>
</evidence>
<comment type="catalytic activity">
    <reaction evidence="8 9">
        <text>[[Fe-S] cluster scaffold protein carrying a second [4Fe-4S](2+) cluster] + N(6)-octanoyl-L-lysyl-[protein] + 2 oxidized [2Fe-2S]-[ferredoxin] + 2 S-adenosyl-L-methionine + 4 H(+) = [[Fe-S] cluster scaffold protein] + N(6)-[(R)-dihydrolipoyl]-L-lysyl-[protein] + 4 Fe(3+) + 2 hydrogen sulfide + 2 5'-deoxyadenosine + 2 L-methionine + 2 reduced [2Fe-2S]-[ferredoxin]</text>
        <dbReference type="Rhea" id="RHEA:16585"/>
        <dbReference type="Rhea" id="RHEA-COMP:9928"/>
        <dbReference type="Rhea" id="RHEA-COMP:10000"/>
        <dbReference type="Rhea" id="RHEA-COMP:10001"/>
        <dbReference type="Rhea" id="RHEA-COMP:10475"/>
        <dbReference type="Rhea" id="RHEA-COMP:14568"/>
        <dbReference type="Rhea" id="RHEA-COMP:14569"/>
        <dbReference type="ChEBI" id="CHEBI:15378"/>
        <dbReference type="ChEBI" id="CHEBI:17319"/>
        <dbReference type="ChEBI" id="CHEBI:29034"/>
        <dbReference type="ChEBI" id="CHEBI:29919"/>
        <dbReference type="ChEBI" id="CHEBI:33722"/>
        <dbReference type="ChEBI" id="CHEBI:33737"/>
        <dbReference type="ChEBI" id="CHEBI:33738"/>
        <dbReference type="ChEBI" id="CHEBI:57844"/>
        <dbReference type="ChEBI" id="CHEBI:59789"/>
        <dbReference type="ChEBI" id="CHEBI:78809"/>
        <dbReference type="ChEBI" id="CHEBI:83100"/>
        <dbReference type="EC" id="2.8.1.8"/>
    </reaction>
</comment>
<feature type="binding site" evidence="9">
    <location>
        <position position="80"/>
    </location>
    <ligand>
        <name>[4Fe-4S] cluster</name>
        <dbReference type="ChEBI" id="CHEBI:49883"/>
        <label>2</label>
        <note>4Fe-4S-S-AdoMet</note>
    </ligand>
</feature>
<comment type="similarity">
    <text evidence="9">Belongs to the radical SAM superfamily. Lipoyl synthase family.</text>
</comment>
<dbReference type="GO" id="GO:0046872">
    <property type="term" value="F:metal ion binding"/>
    <property type="evidence" value="ECO:0007669"/>
    <property type="project" value="UniProtKB-KW"/>
</dbReference>
<dbReference type="OrthoDB" id="3231at2759"/>
<keyword evidence="3 9" id="KW-0808">Transferase</keyword>
<feature type="binding site" evidence="9">
    <location>
        <position position="87"/>
    </location>
    <ligand>
        <name>[4Fe-4S] cluster</name>
        <dbReference type="ChEBI" id="CHEBI:49883"/>
        <label>2</label>
        <note>4Fe-4S-S-AdoMet</note>
    </ligand>
</feature>
<dbReference type="Gene3D" id="3.20.20.70">
    <property type="entry name" value="Aldolase class I"/>
    <property type="match status" value="1"/>
</dbReference>
<feature type="binding site" evidence="9">
    <location>
        <position position="84"/>
    </location>
    <ligand>
        <name>[4Fe-4S] cluster</name>
        <dbReference type="ChEBI" id="CHEBI:49883"/>
        <label>2</label>
        <note>4Fe-4S-S-AdoMet</note>
    </ligand>
</feature>
<keyword evidence="7 9" id="KW-0411">Iron-sulfur</keyword>
<proteinExistence type="inferred from homology"/>
<dbReference type="EMBL" id="LWCA01000006">
    <property type="protein sequence ID" value="OAF72061.1"/>
    <property type="molecule type" value="Genomic_DNA"/>
</dbReference>
<dbReference type="PROSITE" id="PS51918">
    <property type="entry name" value="RADICAL_SAM"/>
    <property type="match status" value="1"/>
</dbReference>
<dbReference type="GO" id="GO:0005739">
    <property type="term" value="C:mitochondrion"/>
    <property type="evidence" value="ECO:0007669"/>
    <property type="project" value="UniProtKB-SubCell"/>
</dbReference>
<keyword evidence="5 9" id="KW-0479">Metal-binding</keyword>
<dbReference type="SFLD" id="SFLDF00271">
    <property type="entry name" value="lipoyl_synthase"/>
    <property type="match status" value="1"/>
</dbReference>
<dbReference type="EC" id="2.8.1.8" evidence="9"/>
<evidence type="ECO:0000256" key="5">
    <source>
        <dbReference type="ARBA" id="ARBA00022723"/>
    </source>
</evidence>
<feature type="binding site" evidence="9">
    <location>
        <position position="61"/>
    </location>
    <ligand>
        <name>[4Fe-4S] cluster</name>
        <dbReference type="ChEBI" id="CHEBI:49883"/>
        <label>1</label>
    </ligand>
</feature>
<dbReference type="SUPFAM" id="SSF102114">
    <property type="entry name" value="Radical SAM enzymes"/>
    <property type="match status" value="1"/>
</dbReference>
<evidence type="ECO:0000256" key="1">
    <source>
        <dbReference type="ARBA" id="ARBA00004173"/>
    </source>
</evidence>
<dbReference type="NCBIfam" id="NF009544">
    <property type="entry name" value="PRK12928.1"/>
    <property type="match status" value="1"/>
</dbReference>
<evidence type="ECO:0000256" key="3">
    <source>
        <dbReference type="ARBA" id="ARBA00022679"/>
    </source>
</evidence>
<dbReference type="Proteomes" id="UP000078046">
    <property type="component" value="Unassembled WGS sequence"/>
</dbReference>
<dbReference type="AlphaFoldDB" id="A0A177BEQ4"/>
<dbReference type="InterPro" id="IPR013785">
    <property type="entry name" value="Aldolase_TIM"/>
</dbReference>
<accession>A0A177BEQ4</accession>
<keyword evidence="9" id="KW-0496">Mitochondrion</keyword>
<comment type="subcellular location">
    <subcellularLocation>
        <location evidence="1 9">Mitochondrion</location>
    </subcellularLocation>
</comment>
<dbReference type="InterPro" id="IPR058240">
    <property type="entry name" value="rSAM_sf"/>
</dbReference>